<evidence type="ECO:0000313" key="10">
    <source>
        <dbReference type="EMBL" id="PSJ38105.1"/>
    </source>
</evidence>
<evidence type="ECO:0000259" key="7">
    <source>
        <dbReference type="Pfam" id="PF25917"/>
    </source>
</evidence>
<dbReference type="FunFam" id="2.40.420.20:FF:000001">
    <property type="entry name" value="Efflux RND transporter periplasmic adaptor subunit"/>
    <property type="match status" value="1"/>
</dbReference>
<dbReference type="InterPro" id="IPR058626">
    <property type="entry name" value="MdtA-like_b-barrel"/>
</dbReference>
<name>A0A2P7QJF3_9SPHN</name>
<dbReference type="Gene3D" id="2.40.50.100">
    <property type="match status" value="1"/>
</dbReference>
<keyword evidence="3" id="KW-0175">Coiled coil</keyword>
<dbReference type="GO" id="GO:0030313">
    <property type="term" value="C:cell envelope"/>
    <property type="evidence" value="ECO:0007669"/>
    <property type="project" value="UniProtKB-SubCell"/>
</dbReference>
<evidence type="ECO:0000259" key="8">
    <source>
        <dbReference type="Pfam" id="PF25944"/>
    </source>
</evidence>
<comment type="similarity">
    <text evidence="2">Belongs to the membrane fusion protein (MFP) (TC 8.A.1) family.</text>
</comment>
<feature type="signal peptide" evidence="5">
    <location>
        <begin position="1"/>
        <end position="22"/>
    </location>
</feature>
<dbReference type="OrthoDB" id="9816569at2"/>
<feature type="coiled-coil region" evidence="3">
    <location>
        <begin position="104"/>
        <end position="131"/>
    </location>
</feature>
<evidence type="ECO:0000256" key="3">
    <source>
        <dbReference type="SAM" id="Coils"/>
    </source>
</evidence>
<dbReference type="PANTHER" id="PTHR30158:SF24">
    <property type="entry name" value="HLYD FAMILY SECRETION PROTEIN"/>
    <property type="match status" value="1"/>
</dbReference>
<feature type="domain" description="Multidrug resistance protein MdtA-like barrel-sandwich hybrid" evidence="7">
    <location>
        <begin position="64"/>
        <end position="204"/>
    </location>
</feature>
<feature type="domain" description="Multidrug resistance protein MdtA-like C-terminal permuted SH3" evidence="9">
    <location>
        <begin position="298"/>
        <end position="358"/>
    </location>
</feature>
<dbReference type="Gene3D" id="2.40.420.20">
    <property type="match status" value="1"/>
</dbReference>
<dbReference type="NCBIfam" id="TIGR01730">
    <property type="entry name" value="RND_mfp"/>
    <property type="match status" value="1"/>
</dbReference>
<dbReference type="InterPro" id="IPR058627">
    <property type="entry name" value="MdtA-like_C"/>
</dbReference>
<proteinExistence type="inferred from homology"/>
<dbReference type="Gene3D" id="1.10.287.470">
    <property type="entry name" value="Helix hairpin bin"/>
    <property type="match status" value="1"/>
</dbReference>
<comment type="caution">
    <text evidence="10">The sequence shown here is derived from an EMBL/GenBank/DDBJ whole genome shotgun (WGS) entry which is preliminary data.</text>
</comment>
<dbReference type="Pfam" id="PF25917">
    <property type="entry name" value="BSH_RND"/>
    <property type="match status" value="1"/>
</dbReference>
<comment type="subcellular location">
    <subcellularLocation>
        <location evidence="1">Cell envelope</location>
    </subcellularLocation>
</comment>
<dbReference type="Proteomes" id="UP000241167">
    <property type="component" value="Unassembled WGS sequence"/>
</dbReference>
<dbReference type="SUPFAM" id="SSF111369">
    <property type="entry name" value="HlyD-like secretion proteins"/>
    <property type="match status" value="1"/>
</dbReference>
<dbReference type="InterPro" id="IPR058625">
    <property type="entry name" value="MdtA-like_BSH"/>
</dbReference>
<feature type="region of interest" description="Disordered" evidence="4">
    <location>
        <begin position="358"/>
        <end position="403"/>
    </location>
</feature>
<keyword evidence="5" id="KW-0732">Signal</keyword>
<evidence type="ECO:0000256" key="4">
    <source>
        <dbReference type="SAM" id="MobiDB-lite"/>
    </source>
</evidence>
<dbReference type="PANTHER" id="PTHR30158">
    <property type="entry name" value="ACRA/E-RELATED COMPONENT OF DRUG EFFLUX TRANSPORTER"/>
    <property type="match status" value="1"/>
</dbReference>
<dbReference type="AlphaFoldDB" id="A0A2P7QJF3"/>
<dbReference type="InterPro" id="IPR058624">
    <property type="entry name" value="MdtA-like_HH"/>
</dbReference>
<gene>
    <name evidence="10" type="ORF">C7I55_20730</name>
</gene>
<feature type="chain" id="PRO_5015157941" evidence="5">
    <location>
        <begin position="23"/>
        <end position="403"/>
    </location>
</feature>
<dbReference type="Pfam" id="PF25876">
    <property type="entry name" value="HH_MFP_RND"/>
    <property type="match status" value="1"/>
</dbReference>
<dbReference type="InterPro" id="IPR006143">
    <property type="entry name" value="RND_pump_MFP"/>
</dbReference>
<dbReference type="GO" id="GO:0022857">
    <property type="term" value="F:transmembrane transporter activity"/>
    <property type="evidence" value="ECO:0007669"/>
    <property type="project" value="InterPro"/>
</dbReference>
<dbReference type="Gene3D" id="2.40.30.170">
    <property type="match status" value="1"/>
</dbReference>
<organism evidence="10 11">
    <name type="scientific">Allosphingosinicella deserti</name>
    <dbReference type="NCBI Taxonomy" id="2116704"/>
    <lineage>
        <taxon>Bacteria</taxon>
        <taxon>Pseudomonadati</taxon>
        <taxon>Pseudomonadota</taxon>
        <taxon>Alphaproteobacteria</taxon>
        <taxon>Sphingomonadales</taxon>
        <taxon>Sphingomonadaceae</taxon>
        <taxon>Allosphingosinicella</taxon>
    </lineage>
</organism>
<feature type="compositionally biased region" description="Low complexity" evidence="4">
    <location>
        <begin position="373"/>
        <end position="403"/>
    </location>
</feature>
<keyword evidence="11" id="KW-1185">Reference proteome</keyword>
<protein>
    <submittedName>
        <fullName evidence="10">Efflux transporter periplasmic adaptor subunit</fullName>
    </submittedName>
</protein>
<dbReference type="EMBL" id="PXYI01000007">
    <property type="protein sequence ID" value="PSJ38105.1"/>
    <property type="molecule type" value="Genomic_DNA"/>
</dbReference>
<evidence type="ECO:0000259" key="9">
    <source>
        <dbReference type="Pfam" id="PF25967"/>
    </source>
</evidence>
<feature type="domain" description="Multidrug resistance protein MdtA-like alpha-helical hairpin" evidence="6">
    <location>
        <begin position="104"/>
        <end position="168"/>
    </location>
</feature>
<accession>A0A2P7QJF3</accession>
<dbReference type="Pfam" id="PF25944">
    <property type="entry name" value="Beta-barrel_RND"/>
    <property type="match status" value="1"/>
</dbReference>
<dbReference type="GO" id="GO:0005886">
    <property type="term" value="C:plasma membrane"/>
    <property type="evidence" value="ECO:0007669"/>
    <property type="project" value="TreeGrafter"/>
</dbReference>
<evidence type="ECO:0000313" key="11">
    <source>
        <dbReference type="Proteomes" id="UP000241167"/>
    </source>
</evidence>
<reference evidence="10 11" key="1">
    <citation type="submission" date="2018-03" db="EMBL/GenBank/DDBJ databases">
        <title>The draft genome of Sphingosinicella sp. GL-C-18.</title>
        <authorList>
            <person name="Liu L."/>
            <person name="Li L."/>
            <person name="Liang L."/>
            <person name="Zhang X."/>
            <person name="Wang T."/>
        </authorList>
    </citation>
    <scope>NUCLEOTIDE SEQUENCE [LARGE SCALE GENOMIC DNA]</scope>
    <source>
        <strain evidence="10 11">GL-C-18</strain>
    </source>
</reference>
<evidence type="ECO:0000256" key="2">
    <source>
        <dbReference type="ARBA" id="ARBA00009477"/>
    </source>
</evidence>
<dbReference type="Pfam" id="PF25967">
    <property type="entry name" value="RND-MFP_C"/>
    <property type="match status" value="1"/>
</dbReference>
<evidence type="ECO:0000256" key="5">
    <source>
        <dbReference type="SAM" id="SignalP"/>
    </source>
</evidence>
<dbReference type="PROSITE" id="PS51257">
    <property type="entry name" value="PROKAR_LIPOPROTEIN"/>
    <property type="match status" value="1"/>
</dbReference>
<evidence type="ECO:0000256" key="1">
    <source>
        <dbReference type="ARBA" id="ARBA00004196"/>
    </source>
</evidence>
<feature type="domain" description="Multidrug resistance protein MdtA-like beta-barrel" evidence="8">
    <location>
        <begin position="217"/>
        <end position="291"/>
    </location>
</feature>
<evidence type="ECO:0000259" key="6">
    <source>
        <dbReference type="Pfam" id="PF25876"/>
    </source>
</evidence>
<dbReference type="GO" id="GO:0046677">
    <property type="term" value="P:response to antibiotic"/>
    <property type="evidence" value="ECO:0007669"/>
    <property type="project" value="TreeGrafter"/>
</dbReference>
<sequence length="403" mass="42440">MSLKNSAALGGMLSLLLAASLAGCSKGEAEAPPPPVMPVTVATPIVQEVLDWDDFVGRFEAIENVEVRPRATGYLQAVHFRDGQFVRKGQLLFTIDPRQSQAALAQSQAQLARAQATLANARTELARSRTLAASRAASTEEVEQRQAALRTAEADVAAARAAIRAQQLGVGFTRVTAPISGQVSERRVDPGNSVTADQTVLTTVVSSSPIHFAFDGSEALLLKYQRQNAGNRSGTQVRIRLQDEASYVHAGTLDFIDTSINPGAGTVRGRAVVPNPNGFLKPGMFGHMRLAASQPYRALMVPETAIVTDAARRVVYVVAKDGTVLARPVQLGPLTGALRVIRSGLSPQEQVIIDGLQRARPGQKVKPTPGRIQAATGPEPTPEAPATQPSSTATTVGAAGAGR</sequence>